<dbReference type="EMBL" id="KQ964247">
    <property type="protein sequence ID" value="KXJ94444.1"/>
    <property type="molecule type" value="Genomic_DNA"/>
</dbReference>
<evidence type="ECO:0000313" key="2">
    <source>
        <dbReference type="EMBL" id="KXJ94444.1"/>
    </source>
</evidence>
<feature type="region of interest" description="Disordered" evidence="1">
    <location>
        <begin position="1"/>
        <end position="63"/>
    </location>
</feature>
<organism evidence="2 3">
    <name type="scientific">Microdochium bolleyi</name>
    <dbReference type="NCBI Taxonomy" id="196109"/>
    <lineage>
        <taxon>Eukaryota</taxon>
        <taxon>Fungi</taxon>
        <taxon>Dikarya</taxon>
        <taxon>Ascomycota</taxon>
        <taxon>Pezizomycotina</taxon>
        <taxon>Sordariomycetes</taxon>
        <taxon>Xylariomycetidae</taxon>
        <taxon>Xylariales</taxon>
        <taxon>Microdochiaceae</taxon>
        <taxon>Microdochium</taxon>
    </lineage>
</organism>
<gene>
    <name evidence="2" type="ORF">Micbo1qcDRAFT_44142</name>
</gene>
<feature type="compositionally biased region" description="Basic and acidic residues" evidence="1">
    <location>
        <begin position="44"/>
        <end position="63"/>
    </location>
</feature>
<protein>
    <submittedName>
        <fullName evidence="2">Uncharacterized protein</fullName>
    </submittedName>
</protein>
<dbReference type="InParanoid" id="A0A136JB85"/>
<name>A0A136JB85_9PEZI</name>
<feature type="compositionally biased region" description="Basic and acidic residues" evidence="1">
    <location>
        <begin position="13"/>
        <end position="32"/>
    </location>
</feature>
<dbReference type="AlphaFoldDB" id="A0A136JB85"/>
<accession>A0A136JB85</accession>
<evidence type="ECO:0000313" key="3">
    <source>
        <dbReference type="Proteomes" id="UP000070501"/>
    </source>
</evidence>
<dbReference type="Proteomes" id="UP000070501">
    <property type="component" value="Unassembled WGS sequence"/>
</dbReference>
<proteinExistence type="predicted"/>
<keyword evidence="3" id="KW-1185">Reference proteome</keyword>
<reference evidence="3" key="1">
    <citation type="submission" date="2016-02" db="EMBL/GenBank/DDBJ databases">
        <title>Draft genome sequence of Microdochium bolleyi, a fungal endophyte of beachgrass.</title>
        <authorList>
            <consortium name="DOE Joint Genome Institute"/>
            <person name="David A.S."/>
            <person name="May G."/>
            <person name="Haridas S."/>
            <person name="Lim J."/>
            <person name="Wang M."/>
            <person name="Labutti K."/>
            <person name="Lipzen A."/>
            <person name="Barry K."/>
            <person name="Grigoriev I.V."/>
        </authorList>
    </citation>
    <scope>NUCLEOTIDE SEQUENCE [LARGE SCALE GENOMIC DNA]</scope>
    <source>
        <strain evidence="3">J235TASD1</strain>
    </source>
</reference>
<sequence length="150" mass="16785">MITQRLSRAESPPSEHREDVCRMPKLSDDAHARPTGPCCLPDRPSSDQHRLESESESCSSRRWDNLEGPTNRAEFVRLAGAHVCFMAAVRDSSESLQRVSQSASFSYSRTPVSCLVLYTYDHSISLATNKLSEDSEIHQKRANCKTLQSA</sequence>
<evidence type="ECO:0000256" key="1">
    <source>
        <dbReference type="SAM" id="MobiDB-lite"/>
    </source>
</evidence>